<keyword evidence="2" id="KW-1133">Transmembrane helix</keyword>
<evidence type="ECO:0000259" key="3">
    <source>
        <dbReference type="Pfam" id="PF13828"/>
    </source>
</evidence>
<feature type="transmembrane region" description="Helical" evidence="2">
    <location>
        <begin position="12"/>
        <end position="41"/>
    </location>
</feature>
<accession>A0ABQ3ERR8</accession>
<feature type="region of interest" description="Disordered" evidence="1">
    <location>
        <begin position="338"/>
        <end position="363"/>
    </location>
</feature>
<name>A0ABQ3ERR8_9ACTN</name>
<proteinExistence type="predicted"/>
<dbReference type="Pfam" id="PF13845">
    <property type="entry name" value="Septum_form"/>
    <property type="match status" value="1"/>
</dbReference>
<evidence type="ECO:0000313" key="6">
    <source>
        <dbReference type="Proteomes" id="UP000642673"/>
    </source>
</evidence>
<comment type="caution">
    <text evidence="5">The sequence shown here is derived from an EMBL/GenBank/DDBJ whole genome shotgun (WGS) entry which is preliminary data.</text>
</comment>
<dbReference type="Pfam" id="PF13828">
    <property type="entry name" value="DUF4190"/>
    <property type="match status" value="1"/>
</dbReference>
<dbReference type="EMBL" id="BMVP01000002">
    <property type="protein sequence ID" value="GHB46734.1"/>
    <property type="molecule type" value="Genomic_DNA"/>
</dbReference>
<keyword evidence="2" id="KW-0472">Membrane</keyword>
<sequence length="363" mass="38413">MWGSPAAPLPPALNGFAVASLPVGLLCLPPLGVVFAVVALVQIARRGDRGKALAVVGLVVSLVMSAALVYATGRYADPFFRRLGSAGGRPYVEGRLTDMNALRPGDCFNVPGGDLLGGRAVAYRTACTGVHHAEVTSSGPMADGAYPGAERLKEQATAACWKAQDEYAMDSWAVPGYAEMFYFAPSREAWGLGDRRLVCVMGTTTKEHRGSLRQDGASLRPDQVTFLRAMNAADQAVGREPEEDVDGAFAQYRTWAREVEAALGGEARMLGAVPSARPEAAAAAAARLREVEAARKEWRRAAAATTPDQFEEAWDRAAEVVTVESEKALRGAYGLSTEVPQWLRPGPGDKGGGPAKGPSAERV</sequence>
<evidence type="ECO:0000256" key="2">
    <source>
        <dbReference type="SAM" id="Phobius"/>
    </source>
</evidence>
<dbReference type="InterPro" id="IPR026004">
    <property type="entry name" value="Septum_form"/>
</dbReference>
<evidence type="ECO:0000313" key="5">
    <source>
        <dbReference type="EMBL" id="GHB46734.1"/>
    </source>
</evidence>
<dbReference type="InterPro" id="IPR025241">
    <property type="entry name" value="DUF4190"/>
</dbReference>
<protein>
    <submittedName>
        <fullName evidence="5">Membrane protein</fullName>
    </submittedName>
</protein>
<reference evidence="6" key="1">
    <citation type="journal article" date="2019" name="Int. J. Syst. Evol. Microbiol.">
        <title>The Global Catalogue of Microorganisms (GCM) 10K type strain sequencing project: providing services to taxonomists for standard genome sequencing and annotation.</title>
        <authorList>
            <consortium name="The Broad Institute Genomics Platform"/>
            <consortium name="The Broad Institute Genome Sequencing Center for Infectious Disease"/>
            <person name="Wu L."/>
            <person name="Ma J."/>
        </authorList>
    </citation>
    <scope>NUCLEOTIDE SEQUENCE [LARGE SCALE GENOMIC DNA]</scope>
    <source>
        <strain evidence="6">JCM 4738</strain>
    </source>
</reference>
<feature type="domain" description="Septum formation-related" evidence="4">
    <location>
        <begin position="105"/>
        <end position="211"/>
    </location>
</feature>
<evidence type="ECO:0000256" key="1">
    <source>
        <dbReference type="SAM" id="MobiDB-lite"/>
    </source>
</evidence>
<organism evidence="5 6">
    <name type="scientific">Streptomyces cirratus</name>
    <dbReference type="NCBI Taxonomy" id="68187"/>
    <lineage>
        <taxon>Bacteria</taxon>
        <taxon>Bacillati</taxon>
        <taxon>Actinomycetota</taxon>
        <taxon>Actinomycetes</taxon>
        <taxon>Kitasatosporales</taxon>
        <taxon>Streptomycetaceae</taxon>
        <taxon>Streptomyces</taxon>
    </lineage>
</organism>
<keyword evidence="6" id="KW-1185">Reference proteome</keyword>
<keyword evidence="2" id="KW-0812">Transmembrane</keyword>
<feature type="domain" description="DUF4190" evidence="3">
    <location>
        <begin position="17"/>
        <end position="69"/>
    </location>
</feature>
<dbReference type="Proteomes" id="UP000642673">
    <property type="component" value="Unassembled WGS sequence"/>
</dbReference>
<gene>
    <name evidence="5" type="ORF">GCM10010347_15470</name>
</gene>
<evidence type="ECO:0000259" key="4">
    <source>
        <dbReference type="Pfam" id="PF13845"/>
    </source>
</evidence>
<feature type="transmembrane region" description="Helical" evidence="2">
    <location>
        <begin position="53"/>
        <end position="73"/>
    </location>
</feature>